<evidence type="ECO:0000313" key="1">
    <source>
        <dbReference type="EMBL" id="PWK21053.1"/>
    </source>
</evidence>
<reference evidence="1 2" key="1">
    <citation type="submission" date="2018-05" db="EMBL/GenBank/DDBJ databases">
        <title>Genomic Encyclopedia of Archaeal and Bacterial Type Strains, Phase II (KMG-II): from individual species to whole genera.</title>
        <authorList>
            <person name="Goeker M."/>
        </authorList>
    </citation>
    <scope>NUCLEOTIDE SEQUENCE [LARGE SCALE GENOMIC DNA]</scope>
    <source>
        <strain evidence="1 2">DSM 22637</strain>
    </source>
</reference>
<dbReference type="AlphaFoldDB" id="A0A316DWT6"/>
<accession>A0A316DWT6</accession>
<proteinExistence type="predicted"/>
<evidence type="ECO:0000313" key="2">
    <source>
        <dbReference type="Proteomes" id="UP000245430"/>
    </source>
</evidence>
<dbReference type="OrthoDB" id="191143at2"/>
<comment type="caution">
    <text evidence="1">The sequence shown here is derived from an EMBL/GenBank/DDBJ whole genome shotgun (WGS) entry which is preliminary data.</text>
</comment>
<organism evidence="1 2">
    <name type="scientific">Xanthomarina spongicola</name>
    <dbReference type="NCBI Taxonomy" id="570520"/>
    <lineage>
        <taxon>Bacteria</taxon>
        <taxon>Pseudomonadati</taxon>
        <taxon>Bacteroidota</taxon>
        <taxon>Flavobacteriia</taxon>
        <taxon>Flavobacteriales</taxon>
        <taxon>Flavobacteriaceae</taxon>
        <taxon>Xanthomarina</taxon>
    </lineage>
</organism>
<sequence>MKLITDNYLKAVITITLLLSSIYLYSQGDGPRAHLQSPIGVWAINPKYLHLDQNLLPNGNILVKNANINVDVFPTTLVHTFSIKGKFARVFGMINPGSLTATGNFEANSIQTSKELSASGFSDGFIAFEYGLIGSPGLNAFEFAEHKPQFNLNGFFRYWYSGTYDSNKLINLGTNRSTFEFGTTMTIPFHKDLSQNATWLEIMPTVQFYTDNNNPARSSTANKVAQKPLFIVENHLTHNLNKKLWIGADLRYQLGGETSADGVSDDNQINILGGGLNVGYQIIPPLSAFMGYDTILLGDNDAQSNMLRVSLVFAYINLKKINTK</sequence>
<protein>
    <submittedName>
        <fullName evidence="1">Uncharacterized protein</fullName>
    </submittedName>
</protein>
<name>A0A316DWT6_9FLAO</name>
<keyword evidence="2" id="KW-1185">Reference proteome</keyword>
<dbReference type="Pfam" id="PF13557">
    <property type="entry name" value="Phenol_MetA_deg"/>
    <property type="match status" value="1"/>
</dbReference>
<gene>
    <name evidence="1" type="ORF">LX78_00766</name>
</gene>
<dbReference type="EMBL" id="QGGP01000001">
    <property type="protein sequence ID" value="PWK21053.1"/>
    <property type="molecule type" value="Genomic_DNA"/>
</dbReference>
<dbReference type="RefSeq" id="WP_109681289.1">
    <property type="nucleotide sequence ID" value="NZ_QGGP01000001.1"/>
</dbReference>
<dbReference type="Proteomes" id="UP000245430">
    <property type="component" value="Unassembled WGS sequence"/>
</dbReference>
<dbReference type="InterPro" id="IPR025737">
    <property type="entry name" value="FApF"/>
</dbReference>